<evidence type="ECO:0000313" key="2">
    <source>
        <dbReference type="EMBL" id="NIE42278.1"/>
    </source>
</evidence>
<dbReference type="EMBL" id="GIKN01000005">
    <property type="protein sequence ID" value="NIE42278.1"/>
    <property type="molecule type" value="Transcribed_RNA"/>
</dbReference>
<reference evidence="2" key="1">
    <citation type="submission" date="2020-03" db="EMBL/GenBank/DDBJ databases">
        <title>A transcriptome and proteome of the tick Rhipicephalus microplus shaped by the genetic composition of its hosts and developmental stage.</title>
        <authorList>
            <person name="Garcia G.R."/>
            <person name="Ribeiro J.M.C."/>
            <person name="Maruyama S.R."/>
            <person name="Gardinasse L.G."/>
            <person name="Nelson K."/>
            <person name="Ferreira B.R."/>
            <person name="Andrade T.G."/>
            <person name="Santos I.K.F.M."/>
        </authorList>
    </citation>
    <scope>NUCLEOTIDE SEQUENCE</scope>
    <source>
        <strain evidence="2">NSGR</strain>
        <tissue evidence="2">Salivary glands</tissue>
    </source>
</reference>
<dbReference type="AlphaFoldDB" id="A0A6G4ZVB9"/>
<accession>A0A6G4ZVB9</accession>
<feature type="chain" id="PRO_5026120822" evidence="1">
    <location>
        <begin position="25"/>
        <end position="401"/>
    </location>
</feature>
<dbReference type="InterPro" id="IPR012674">
    <property type="entry name" value="Calycin"/>
</dbReference>
<evidence type="ECO:0000256" key="1">
    <source>
        <dbReference type="SAM" id="SignalP"/>
    </source>
</evidence>
<feature type="signal peptide" evidence="1">
    <location>
        <begin position="1"/>
        <end position="24"/>
    </location>
</feature>
<name>A0A6G4ZVB9_RHIMP</name>
<dbReference type="Gene3D" id="2.40.128.20">
    <property type="match status" value="1"/>
</dbReference>
<keyword evidence="1" id="KW-0732">Signal</keyword>
<organism evidence="2">
    <name type="scientific">Rhipicephalus microplus</name>
    <name type="common">Cattle tick</name>
    <name type="synonym">Boophilus microplus</name>
    <dbReference type="NCBI Taxonomy" id="6941"/>
    <lineage>
        <taxon>Eukaryota</taxon>
        <taxon>Metazoa</taxon>
        <taxon>Ecdysozoa</taxon>
        <taxon>Arthropoda</taxon>
        <taxon>Chelicerata</taxon>
        <taxon>Arachnida</taxon>
        <taxon>Acari</taxon>
        <taxon>Parasitiformes</taxon>
        <taxon>Ixodida</taxon>
        <taxon>Ixodoidea</taxon>
        <taxon>Ixodidae</taxon>
        <taxon>Rhipicephalinae</taxon>
        <taxon>Rhipicephalus</taxon>
        <taxon>Boophilus</taxon>
    </lineage>
</organism>
<dbReference type="VEuPathDB" id="VectorBase:LOC119165448"/>
<protein>
    <submittedName>
        <fullName evidence="2">Putative conserved secreted protein</fullName>
    </submittedName>
</protein>
<proteinExistence type="predicted"/>
<dbReference type="VEuPathDB" id="VectorBase:LOC119165851"/>
<dbReference type="OrthoDB" id="6488999at2759"/>
<sequence length="401" mass="46342">MTSASMRLATSVLLVFLLAEVTTSQHSNCKPAKSLMNVDWRKLEKKFWIQALVDKPHRITQCIARRYRAKQGQLDSRTIGGTEQEVWNISKTVRHGVHNRDTIRFPKTRRPHFFQILDTDYKTYLVENNCNKYRGNVVSLMYHKPVKHIPEQVMKKTSAVFIAVVFHQVCFVVRVQYLKEVRTTRFGKSNCVSVVHSMAESFRGVPHFQFSSSYGSGVKLSLFCPVTPFNCRPAKSLMNVDWRKLEKKFWIQALVDKPHRITQCIARRYRAKQGQLDSRTIGGTEQEVWNISKTVRHGVHNRDTIRFPKTRRPHFFQILDTDYKTYVVENNCNVYRGNVVSLMYHKPVKHIPEQVMKKTSAALLKSGLGRILKLSTTDCMLSGKGISKHIGPWFNISVSVD</sequence>